<dbReference type="GO" id="GO:0003924">
    <property type="term" value="F:GTPase activity"/>
    <property type="evidence" value="ECO:0007669"/>
    <property type="project" value="InterPro"/>
</dbReference>
<evidence type="ECO:0000259" key="4">
    <source>
        <dbReference type="PROSITE" id="PS50936"/>
    </source>
</evidence>
<dbReference type="CDD" id="cd01854">
    <property type="entry name" value="YjeQ_EngC"/>
    <property type="match status" value="1"/>
</dbReference>
<keyword evidence="2" id="KW-0342">GTP-binding</keyword>
<feature type="compositionally biased region" description="Basic residues" evidence="3">
    <location>
        <begin position="14"/>
        <end position="24"/>
    </location>
</feature>
<reference evidence="6 7" key="1">
    <citation type="submission" date="2017-08" db="EMBL/GenBank/DDBJ databases">
        <title>Phylogentic analysis of Mycobacterium avium complex whole genomes.</title>
        <authorList>
            <person name="Caverly L.J."/>
            <person name="Spilker T."/>
            <person name="LiPuma J."/>
        </authorList>
    </citation>
    <scope>NUCLEOTIDE SEQUENCE [LARGE SCALE GENOMIC DNA]</scope>
    <source>
        <strain evidence="6 7">FLAC0026</strain>
    </source>
</reference>
<dbReference type="InterPro" id="IPR027417">
    <property type="entry name" value="P-loop_NTPase"/>
</dbReference>
<dbReference type="SUPFAM" id="SSF52540">
    <property type="entry name" value="P-loop containing nucleoside triphosphate hydrolases"/>
    <property type="match status" value="1"/>
</dbReference>
<dbReference type="AlphaFoldDB" id="A0AAC9YLY2"/>
<proteinExistence type="predicted"/>
<evidence type="ECO:0000256" key="1">
    <source>
        <dbReference type="ARBA" id="ARBA00022741"/>
    </source>
</evidence>
<gene>
    <name evidence="6" type="primary">rsgA</name>
    <name evidence="6" type="ORF">CKJ54_19165</name>
</gene>
<evidence type="ECO:0000256" key="3">
    <source>
        <dbReference type="SAM" id="MobiDB-lite"/>
    </source>
</evidence>
<evidence type="ECO:0000313" key="6">
    <source>
        <dbReference type="EMBL" id="ASW91749.1"/>
    </source>
</evidence>
<dbReference type="NCBIfam" id="TIGR00157">
    <property type="entry name" value="ribosome small subunit-dependent GTPase A"/>
    <property type="match status" value="1"/>
</dbReference>
<sequence>MKPGDYDESDVKIRSGRGSRPRTKTRPEHADAQAAMVVSVDRGRWGCVLGGDVDHRVTAMRARELGRTPIVVGDDVDVVGDLSGRPDTLARIVRRGERRTVLRRTADDTDPTERVVVANADQLLIVVALADPPPRTGLVDRTLIAAYAGGLTPILCLTKTDLAPPEPFAEQFVDLDLTVVAAGRDDPLLAVADLLAGKTTVLLGHSGVGKSTLVNRLVPDADRAVGDVTDIGRGRHTSTQSVALPLATSGWVIDTPGIRSFGLAHIQPDDVMMAFSDLADAIEDCPRGCGHMGPPADPECALDTLTGPAARRVAAARRLLAALNQAS</sequence>
<dbReference type="PROSITE" id="PS51721">
    <property type="entry name" value="G_CP"/>
    <property type="match status" value="1"/>
</dbReference>
<dbReference type="EMBL" id="CP023147">
    <property type="protein sequence ID" value="ASW91749.1"/>
    <property type="molecule type" value="Genomic_DNA"/>
</dbReference>
<keyword evidence="1" id="KW-0547">Nucleotide-binding</keyword>
<dbReference type="Proteomes" id="UP000216246">
    <property type="component" value="Chromosome"/>
</dbReference>
<name>A0AAC9YLY2_9MYCO</name>
<dbReference type="PANTHER" id="PTHR32120">
    <property type="entry name" value="SMALL RIBOSOMAL SUBUNIT BIOGENESIS GTPASE RSGA"/>
    <property type="match status" value="1"/>
</dbReference>
<feature type="domain" description="CP-type G" evidence="5">
    <location>
        <begin position="99"/>
        <end position="261"/>
    </location>
</feature>
<dbReference type="InterPro" id="IPR030378">
    <property type="entry name" value="G_CP_dom"/>
</dbReference>
<feature type="domain" description="EngC GTPase" evidence="4">
    <location>
        <begin position="118"/>
        <end position="259"/>
    </location>
</feature>
<dbReference type="GO" id="GO:0005525">
    <property type="term" value="F:GTP binding"/>
    <property type="evidence" value="ECO:0007669"/>
    <property type="project" value="UniProtKB-KW"/>
</dbReference>
<protein>
    <submittedName>
        <fullName evidence="6">Ribosome small subunit-dependent GTPase A</fullName>
    </submittedName>
</protein>
<evidence type="ECO:0000313" key="7">
    <source>
        <dbReference type="Proteomes" id="UP000216246"/>
    </source>
</evidence>
<dbReference type="PANTHER" id="PTHR32120:SF11">
    <property type="entry name" value="SMALL RIBOSOMAL SUBUNIT BIOGENESIS GTPASE RSGA 1, MITOCHONDRIAL-RELATED"/>
    <property type="match status" value="1"/>
</dbReference>
<feature type="region of interest" description="Disordered" evidence="3">
    <location>
        <begin position="1"/>
        <end position="32"/>
    </location>
</feature>
<dbReference type="RefSeq" id="WP_095577688.1">
    <property type="nucleotide sequence ID" value="NZ_CP023147.1"/>
</dbReference>
<dbReference type="Gene3D" id="3.40.50.300">
    <property type="entry name" value="P-loop containing nucleotide triphosphate hydrolases"/>
    <property type="match status" value="1"/>
</dbReference>
<dbReference type="Pfam" id="PF03193">
    <property type="entry name" value="RsgA_GTPase"/>
    <property type="match status" value="1"/>
</dbReference>
<dbReference type="KEGG" id="mmal:CKJ54_19165"/>
<accession>A0AAC9YLY2</accession>
<evidence type="ECO:0000259" key="5">
    <source>
        <dbReference type="PROSITE" id="PS51721"/>
    </source>
</evidence>
<dbReference type="PROSITE" id="PS50936">
    <property type="entry name" value="ENGC_GTPASE"/>
    <property type="match status" value="1"/>
</dbReference>
<evidence type="ECO:0000256" key="2">
    <source>
        <dbReference type="ARBA" id="ARBA00023134"/>
    </source>
</evidence>
<dbReference type="InterPro" id="IPR010914">
    <property type="entry name" value="RsgA_GTPase_dom"/>
</dbReference>
<organism evidence="6 7">
    <name type="scientific">Mycobacterium marseillense</name>
    <dbReference type="NCBI Taxonomy" id="701042"/>
    <lineage>
        <taxon>Bacteria</taxon>
        <taxon>Bacillati</taxon>
        <taxon>Actinomycetota</taxon>
        <taxon>Actinomycetes</taxon>
        <taxon>Mycobacteriales</taxon>
        <taxon>Mycobacteriaceae</taxon>
        <taxon>Mycobacterium</taxon>
        <taxon>Mycobacterium avium complex (MAC)</taxon>
    </lineage>
</organism>
<dbReference type="InterPro" id="IPR004881">
    <property type="entry name" value="Ribosome_biogen_GTPase_RsgA"/>
</dbReference>